<protein>
    <submittedName>
        <fullName evidence="1">Uncharacterized protein</fullName>
    </submittedName>
</protein>
<keyword evidence="2" id="KW-1185">Reference proteome</keyword>
<dbReference type="Proteomes" id="UP001241169">
    <property type="component" value="Unassembled WGS sequence"/>
</dbReference>
<gene>
    <name evidence="1" type="ORF">CPAR01_10547</name>
</gene>
<dbReference type="RefSeq" id="XP_060346989.1">
    <property type="nucleotide sequence ID" value="XM_060494807.1"/>
</dbReference>
<dbReference type="GeneID" id="85378706"/>
<accession>A0ABQ9SEF9</accession>
<evidence type="ECO:0000313" key="2">
    <source>
        <dbReference type="Proteomes" id="UP001241169"/>
    </source>
</evidence>
<name>A0ABQ9SEF9_9PEZI</name>
<comment type="caution">
    <text evidence="1">The sequence shown here is derived from an EMBL/GenBank/DDBJ whole genome shotgun (WGS) entry which is preliminary data.</text>
</comment>
<organism evidence="1 2">
    <name type="scientific">Colletotrichum paranaense</name>
    <dbReference type="NCBI Taxonomy" id="1914294"/>
    <lineage>
        <taxon>Eukaryota</taxon>
        <taxon>Fungi</taxon>
        <taxon>Dikarya</taxon>
        <taxon>Ascomycota</taxon>
        <taxon>Pezizomycotina</taxon>
        <taxon>Sordariomycetes</taxon>
        <taxon>Hypocreomycetidae</taxon>
        <taxon>Glomerellales</taxon>
        <taxon>Glomerellaceae</taxon>
        <taxon>Colletotrichum</taxon>
        <taxon>Colletotrichum acutatum species complex</taxon>
    </lineage>
</organism>
<evidence type="ECO:0000313" key="1">
    <source>
        <dbReference type="EMBL" id="KAK1533839.1"/>
    </source>
</evidence>
<proteinExistence type="predicted"/>
<reference evidence="1 2" key="1">
    <citation type="submission" date="2016-10" db="EMBL/GenBank/DDBJ databases">
        <title>The genome sequence of Colletotrichum fioriniae PJ7.</title>
        <authorList>
            <person name="Baroncelli R."/>
        </authorList>
    </citation>
    <scope>NUCLEOTIDE SEQUENCE [LARGE SCALE GENOMIC DNA]</scope>
    <source>
        <strain evidence="1 2">IMI 384185</strain>
    </source>
</reference>
<sequence>MRDMTAHTILIFPLPTRALASPARRLLRTPSRSVTICQRPGNPHSLTLAMSPKVIPESKTCWDATKLGTWTWISAGMHLPGCRPCFWTGLWTPCRVLQDVHSCVLHAVWCNESDPAGNSKLPYSCVCQWNRGIGTDWADRGPDRNTTT</sequence>
<dbReference type="EMBL" id="MOPA01000008">
    <property type="protein sequence ID" value="KAK1533839.1"/>
    <property type="molecule type" value="Genomic_DNA"/>
</dbReference>